<dbReference type="OrthoDB" id="5104314at2759"/>
<dbReference type="EMBL" id="QPMT01000018">
    <property type="protein sequence ID" value="KAF4859023.1"/>
    <property type="molecule type" value="Genomic_DNA"/>
</dbReference>
<dbReference type="Proteomes" id="UP000711996">
    <property type="component" value="Unassembled WGS sequence"/>
</dbReference>
<comment type="caution">
    <text evidence="1">The sequence shown here is derived from an EMBL/GenBank/DDBJ whole genome shotgun (WGS) entry which is preliminary data.</text>
</comment>
<dbReference type="AlphaFoldDB" id="A0A9P5K4N1"/>
<gene>
    <name evidence="1" type="ORF">CGCSCA2_v006618</name>
</gene>
<proteinExistence type="predicted"/>
<evidence type="ECO:0000313" key="1">
    <source>
        <dbReference type="EMBL" id="KAF4859023.1"/>
    </source>
</evidence>
<accession>A0A9P5K4N1</accession>
<protein>
    <submittedName>
        <fullName evidence="1">Uncharacterized protein</fullName>
    </submittedName>
</protein>
<sequence length="133" mass="15142">MDTHPHVFLLHIDYYNFLRTIHLSIVVLRSAFGNSEELEPSRFQASEAICVEAARSFIKALNNMGDTSVKTHTLLFFLAHFLSYRNLFFCLVSNILRNFIVGNGIVVNLGIFDSSGNQDFYHQGSIGDKHNQF</sequence>
<keyword evidence="2" id="KW-1185">Reference proteome</keyword>
<organism evidence="1 2">
    <name type="scientific">Colletotrichum siamense</name>
    <name type="common">Anthracnose fungus</name>
    <dbReference type="NCBI Taxonomy" id="690259"/>
    <lineage>
        <taxon>Eukaryota</taxon>
        <taxon>Fungi</taxon>
        <taxon>Dikarya</taxon>
        <taxon>Ascomycota</taxon>
        <taxon>Pezizomycotina</taxon>
        <taxon>Sordariomycetes</taxon>
        <taxon>Hypocreomycetidae</taxon>
        <taxon>Glomerellales</taxon>
        <taxon>Glomerellaceae</taxon>
        <taxon>Colletotrichum</taxon>
        <taxon>Colletotrichum gloeosporioides species complex</taxon>
    </lineage>
</organism>
<reference evidence="1" key="1">
    <citation type="submission" date="2019-06" db="EMBL/GenBank/DDBJ databases">
        <authorList>
            <person name="Gan P."/>
            <person name="Shirasu K."/>
        </authorList>
    </citation>
    <scope>NUCLEOTIDE SEQUENCE [LARGE SCALE GENOMIC DNA]</scope>
    <source>
        <strain evidence="1">CAD2</strain>
    </source>
</reference>
<name>A0A9P5K4N1_COLSI</name>
<evidence type="ECO:0000313" key="2">
    <source>
        <dbReference type="Proteomes" id="UP000711996"/>
    </source>
</evidence>